<reference evidence="2" key="1">
    <citation type="submission" date="2023-04" db="EMBL/GenBank/DDBJ databases">
        <authorList>
            <person name="Vijverberg K."/>
            <person name="Xiong W."/>
            <person name="Schranz E."/>
        </authorList>
    </citation>
    <scope>NUCLEOTIDE SEQUENCE</scope>
</reference>
<evidence type="ECO:0000256" key="1">
    <source>
        <dbReference type="SAM" id="MobiDB-lite"/>
    </source>
</evidence>
<keyword evidence="3" id="KW-1185">Reference proteome</keyword>
<organism evidence="2 3">
    <name type="scientific">Lactuca saligna</name>
    <name type="common">Willowleaf lettuce</name>
    <dbReference type="NCBI Taxonomy" id="75948"/>
    <lineage>
        <taxon>Eukaryota</taxon>
        <taxon>Viridiplantae</taxon>
        <taxon>Streptophyta</taxon>
        <taxon>Embryophyta</taxon>
        <taxon>Tracheophyta</taxon>
        <taxon>Spermatophyta</taxon>
        <taxon>Magnoliopsida</taxon>
        <taxon>eudicotyledons</taxon>
        <taxon>Gunneridae</taxon>
        <taxon>Pentapetalae</taxon>
        <taxon>asterids</taxon>
        <taxon>campanulids</taxon>
        <taxon>Asterales</taxon>
        <taxon>Asteraceae</taxon>
        <taxon>Cichorioideae</taxon>
        <taxon>Cichorieae</taxon>
        <taxon>Lactucinae</taxon>
        <taxon>Lactuca</taxon>
    </lineage>
</organism>
<proteinExistence type="predicted"/>
<evidence type="ECO:0000313" key="2">
    <source>
        <dbReference type="EMBL" id="CAI9279819.1"/>
    </source>
</evidence>
<feature type="region of interest" description="Disordered" evidence="1">
    <location>
        <begin position="135"/>
        <end position="178"/>
    </location>
</feature>
<evidence type="ECO:0000313" key="3">
    <source>
        <dbReference type="Proteomes" id="UP001177003"/>
    </source>
</evidence>
<dbReference type="Proteomes" id="UP001177003">
    <property type="component" value="Chromosome 4"/>
</dbReference>
<accession>A0AA36E1H8</accession>
<name>A0AA36E1H8_LACSI</name>
<sequence>MKRNQSHTPSPIFVFWRRSSERLTISLRLCIQWYQSFMVDFQSSSIVVCHISNIKRWLLRRFTLSFKLIIRSSKLPSPPKLRNFRKIWLLKIRSLSENSNLRRLLTVFVRQHLEENLKPIFSILDKIQRVSESSIPKQAENRKRLQGNEASASKGKYKNVDYDDEEEEEDETDKLKRKARDAELHENLRVAKEAEKKEKATLEVEDKLKTQKTLFPLWTFERILNEAIKNPNCYWLDPVTSFELENSLDSQLDLPITLKAIQFCSLDKIVNAPIPDYDDDQFQIFSRACEFKIGIYYRRSALPQTTRSDFSITYTAEGSTTIRAYHCTFKMNVGLLHQCG</sequence>
<feature type="compositionally biased region" description="Acidic residues" evidence="1">
    <location>
        <begin position="162"/>
        <end position="172"/>
    </location>
</feature>
<dbReference type="EMBL" id="OX465080">
    <property type="protein sequence ID" value="CAI9279819.1"/>
    <property type="molecule type" value="Genomic_DNA"/>
</dbReference>
<protein>
    <submittedName>
        <fullName evidence="2">Uncharacterized protein</fullName>
    </submittedName>
</protein>
<gene>
    <name evidence="2" type="ORF">LSALG_LOCUS19596</name>
</gene>
<dbReference type="AlphaFoldDB" id="A0AA36E1H8"/>